<sequence>MNEKYYDALLNIKTDGEQMGFNHSFHYHRYEPTPYSGLEILFNEYKLEPSDRVVDFGCGKGRLLFYIHHLFKSYVTGIEMNEDLHGNAVENKKRFLKKHRSANDKIHFHCCLAEKYDIHPLDNRFYFFNPFTIQIFMKVVNNILGSVEQSKRDVELILYYSSEDYIFYLENQTSFELTNEIIIPDLYRHNSNEKFLIYINHS</sequence>
<dbReference type="InterPro" id="IPR029063">
    <property type="entry name" value="SAM-dependent_MTases_sf"/>
</dbReference>
<keyword evidence="1" id="KW-0489">Methyltransferase</keyword>
<keyword evidence="2" id="KW-1185">Reference proteome</keyword>
<dbReference type="SUPFAM" id="SSF53335">
    <property type="entry name" value="S-adenosyl-L-methionine-dependent methyltransferases"/>
    <property type="match status" value="1"/>
</dbReference>
<dbReference type="CDD" id="cd02440">
    <property type="entry name" value="AdoMet_MTases"/>
    <property type="match status" value="1"/>
</dbReference>
<gene>
    <name evidence="1" type="ORF">KHA97_20260</name>
</gene>
<evidence type="ECO:0000313" key="2">
    <source>
        <dbReference type="Proteomes" id="UP000681414"/>
    </source>
</evidence>
<evidence type="ECO:0000313" key="1">
    <source>
        <dbReference type="EMBL" id="MBS4197381.1"/>
    </source>
</evidence>
<comment type="caution">
    <text evidence="1">The sequence shown here is derived from an EMBL/GenBank/DDBJ whole genome shotgun (WGS) entry which is preliminary data.</text>
</comment>
<dbReference type="AlphaFoldDB" id="A0A942TG35"/>
<accession>A0A942TG35</accession>
<dbReference type="GO" id="GO:0032259">
    <property type="term" value="P:methylation"/>
    <property type="evidence" value="ECO:0007669"/>
    <property type="project" value="UniProtKB-KW"/>
</dbReference>
<protein>
    <submittedName>
        <fullName evidence="1">Class I SAM-dependent methyltransferase</fullName>
    </submittedName>
</protein>
<dbReference type="GO" id="GO:0008168">
    <property type="term" value="F:methyltransferase activity"/>
    <property type="evidence" value="ECO:0007669"/>
    <property type="project" value="UniProtKB-KW"/>
</dbReference>
<keyword evidence="1" id="KW-0808">Transferase</keyword>
<name>A0A942TG35_9BACI</name>
<proteinExistence type="predicted"/>
<reference evidence="1 2" key="1">
    <citation type="submission" date="2021-05" db="EMBL/GenBank/DDBJ databases">
        <title>Novel Bacillus species.</title>
        <authorList>
            <person name="Liu G."/>
        </authorList>
    </citation>
    <scope>NUCLEOTIDE SEQUENCE [LARGE SCALE GENOMIC DNA]</scope>
    <source>
        <strain evidence="2">FJAT-49780</strain>
    </source>
</reference>
<dbReference type="Proteomes" id="UP000681414">
    <property type="component" value="Unassembled WGS sequence"/>
</dbReference>
<dbReference type="EMBL" id="JAGYPG010000004">
    <property type="protein sequence ID" value="MBS4197381.1"/>
    <property type="molecule type" value="Genomic_DNA"/>
</dbReference>
<dbReference type="Gene3D" id="3.40.50.150">
    <property type="entry name" value="Vaccinia Virus protein VP39"/>
    <property type="match status" value="1"/>
</dbReference>
<dbReference type="RefSeq" id="WP_213126611.1">
    <property type="nucleotide sequence ID" value="NZ_JAGYPG010000004.1"/>
</dbReference>
<organism evidence="1 2">
    <name type="scientific">Lederbergia citri</name>
    <dbReference type="NCBI Taxonomy" id="2833580"/>
    <lineage>
        <taxon>Bacteria</taxon>
        <taxon>Bacillati</taxon>
        <taxon>Bacillota</taxon>
        <taxon>Bacilli</taxon>
        <taxon>Bacillales</taxon>
        <taxon>Bacillaceae</taxon>
        <taxon>Lederbergia</taxon>
    </lineage>
</organism>